<feature type="active site" description="Proton donor" evidence="17">
    <location>
        <position position="500"/>
    </location>
</feature>
<keyword evidence="10 16" id="KW-0808">Transferase</keyword>
<dbReference type="InterPro" id="IPR018274">
    <property type="entry name" value="PEP_util_AS"/>
</dbReference>
<feature type="domain" description="PEP-utilising enzyme C-terminal" evidence="21">
    <location>
        <begin position="250"/>
        <end position="537"/>
    </location>
</feature>
<dbReference type="PROSITE" id="PS00742">
    <property type="entry name" value="PEP_ENZYMES_2"/>
    <property type="match status" value="1"/>
</dbReference>
<dbReference type="InterPro" id="IPR023151">
    <property type="entry name" value="PEP_util_CS"/>
</dbReference>
<dbReference type="GO" id="GO:0016301">
    <property type="term" value="F:kinase activity"/>
    <property type="evidence" value="ECO:0007669"/>
    <property type="project" value="UniProtKB-KW"/>
</dbReference>
<accession>A0A1E5IPH2</accession>
<keyword evidence="11 16" id="KW-0598">Phosphotransferase system</keyword>
<keyword evidence="9 16" id="KW-0762">Sugar transport</keyword>
<dbReference type="EMBL" id="MCBT01000048">
    <property type="protein sequence ID" value="OEG72380.1"/>
    <property type="molecule type" value="Genomic_DNA"/>
</dbReference>
<gene>
    <name evidence="23" type="ORF">BEL05_05235</name>
</gene>
<reference evidence="23 24" key="1">
    <citation type="submission" date="2016-07" db="EMBL/GenBank/DDBJ databases">
        <title>Whole-genome of two Shewanella species isolated from a digestive organ of sea cucumber Apostichopus japonicus Selenka 1867.</title>
        <authorList>
            <person name="Hong H.-H."/>
            <person name="Choi H."/>
            <person name="Cheon S."/>
            <person name="Oh J.-S."/>
            <person name="Lee H.-G."/>
            <person name="Park C."/>
        </authorList>
    </citation>
    <scope>NUCLEOTIDE SEQUENCE [LARGE SCALE GENOMIC DNA]</scope>
    <source>
        <strain evidence="23 24">CSB03KR</strain>
    </source>
</reference>
<dbReference type="GO" id="GO:0005737">
    <property type="term" value="C:cytoplasm"/>
    <property type="evidence" value="ECO:0007669"/>
    <property type="project" value="UniProtKB-SubCell"/>
</dbReference>
<comment type="caution">
    <text evidence="23">The sequence shown here is derived from an EMBL/GenBank/DDBJ whole genome shotgun (WGS) entry which is preliminary data.</text>
</comment>
<comment type="catalytic activity">
    <reaction evidence="1 16">
        <text>L-histidyl-[protein] + phosphoenolpyruvate = N(pros)-phospho-L-histidyl-[protein] + pyruvate</text>
        <dbReference type="Rhea" id="RHEA:23880"/>
        <dbReference type="Rhea" id="RHEA-COMP:9745"/>
        <dbReference type="Rhea" id="RHEA-COMP:9746"/>
        <dbReference type="ChEBI" id="CHEBI:15361"/>
        <dbReference type="ChEBI" id="CHEBI:29979"/>
        <dbReference type="ChEBI" id="CHEBI:58702"/>
        <dbReference type="ChEBI" id="CHEBI:64837"/>
        <dbReference type="EC" id="2.7.3.9"/>
    </reaction>
</comment>
<feature type="binding site" evidence="18">
    <location>
        <position position="331"/>
    </location>
    <ligand>
        <name>phosphoenolpyruvate</name>
        <dbReference type="ChEBI" id="CHEBI:58702"/>
    </ligand>
</feature>
<dbReference type="InterPro" id="IPR008279">
    <property type="entry name" value="PEP-util_enz_mobile_dom"/>
</dbReference>
<evidence type="ECO:0000259" key="21">
    <source>
        <dbReference type="Pfam" id="PF02896"/>
    </source>
</evidence>
<dbReference type="Proteomes" id="UP000095230">
    <property type="component" value="Unassembled WGS sequence"/>
</dbReference>
<dbReference type="PROSITE" id="PS00370">
    <property type="entry name" value="PEP_ENZYMES_PHOS_SITE"/>
    <property type="match status" value="1"/>
</dbReference>
<dbReference type="Pfam" id="PF02896">
    <property type="entry name" value="PEP-utilizers_C"/>
    <property type="match status" value="1"/>
</dbReference>
<comment type="cofactor">
    <cofactor evidence="2 16 19">
        <name>Mg(2+)</name>
        <dbReference type="ChEBI" id="CHEBI:18420"/>
    </cofactor>
</comment>
<evidence type="ECO:0000313" key="23">
    <source>
        <dbReference type="EMBL" id="OEG72380.1"/>
    </source>
</evidence>
<dbReference type="InterPro" id="IPR000121">
    <property type="entry name" value="PEP_util_C"/>
</dbReference>
<evidence type="ECO:0000256" key="8">
    <source>
        <dbReference type="ARBA" id="ARBA00022490"/>
    </source>
</evidence>
<organism evidence="23 24">
    <name type="scientific">Shewanella colwelliana</name>
    <name type="common">Alteromonas colwelliana</name>
    <dbReference type="NCBI Taxonomy" id="23"/>
    <lineage>
        <taxon>Bacteria</taxon>
        <taxon>Pseudomonadati</taxon>
        <taxon>Pseudomonadota</taxon>
        <taxon>Gammaproteobacteria</taxon>
        <taxon>Alteromonadales</taxon>
        <taxon>Shewanellaceae</taxon>
        <taxon>Shewanella</taxon>
    </lineage>
</organism>
<dbReference type="PIRSF" id="PIRSF000732">
    <property type="entry name" value="PTS_enzyme_I"/>
    <property type="match status" value="1"/>
</dbReference>
<evidence type="ECO:0000256" key="14">
    <source>
        <dbReference type="ARBA" id="ARBA00022842"/>
    </source>
</evidence>
<feature type="binding site" evidence="18">
    <location>
        <begin position="452"/>
        <end position="453"/>
    </location>
    <ligand>
        <name>phosphoenolpyruvate</name>
        <dbReference type="ChEBI" id="CHEBI:58702"/>
    </ligand>
</feature>
<dbReference type="InterPro" id="IPR040442">
    <property type="entry name" value="Pyrv_kinase-like_dom_sf"/>
</dbReference>
<dbReference type="GO" id="GO:0046872">
    <property type="term" value="F:metal ion binding"/>
    <property type="evidence" value="ECO:0007669"/>
    <property type="project" value="UniProtKB-KW"/>
</dbReference>
<feature type="binding site" evidence="18">
    <location>
        <position position="463"/>
    </location>
    <ligand>
        <name>phosphoenolpyruvate</name>
        <dbReference type="ChEBI" id="CHEBI:58702"/>
    </ligand>
</feature>
<dbReference type="GO" id="GO:0009401">
    <property type="term" value="P:phosphoenolpyruvate-dependent sugar phosphotransferase system"/>
    <property type="evidence" value="ECO:0007669"/>
    <property type="project" value="UniProtKB-KW"/>
</dbReference>
<evidence type="ECO:0000256" key="11">
    <source>
        <dbReference type="ARBA" id="ARBA00022683"/>
    </source>
</evidence>
<dbReference type="Pfam" id="PF05524">
    <property type="entry name" value="PEP-utilisers_N"/>
    <property type="match status" value="1"/>
</dbReference>
<evidence type="ECO:0000256" key="10">
    <source>
        <dbReference type="ARBA" id="ARBA00022679"/>
    </source>
</evidence>
<dbReference type="SUPFAM" id="SSF52009">
    <property type="entry name" value="Phosphohistidine domain"/>
    <property type="match status" value="1"/>
</dbReference>
<dbReference type="NCBIfam" id="TIGR01417">
    <property type="entry name" value="PTS_I_fam"/>
    <property type="match status" value="1"/>
</dbReference>
<keyword evidence="8 16" id="KW-0963">Cytoplasm</keyword>
<dbReference type="InterPro" id="IPR036618">
    <property type="entry name" value="PtsI_HPr-bd_sf"/>
</dbReference>
<keyword evidence="7 16" id="KW-0813">Transport</keyword>
<evidence type="ECO:0000256" key="16">
    <source>
        <dbReference type="PIRNR" id="PIRNR000732"/>
    </source>
</evidence>
<evidence type="ECO:0000256" key="13">
    <source>
        <dbReference type="ARBA" id="ARBA00022777"/>
    </source>
</evidence>
<proteinExistence type="inferred from homology"/>
<dbReference type="OrthoDB" id="9765468at2"/>
<dbReference type="EC" id="2.7.3.9" evidence="5 16"/>
<evidence type="ECO:0000256" key="9">
    <source>
        <dbReference type="ARBA" id="ARBA00022597"/>
    </source>
</evidence>
<dbReference type="PANTHER" id="PTHR46244">
    <property type="entry name" value="PHOSPHOENOLPYRUVATE-PROTEIN PHOSPHOTRANSFERASE"/>
    <property type="match status" value="1"/>
</dbReference>
<dbReference type="InterPro" id="IPR015813">
    <property type="entry name" value="Pyrv/PenolPyrv_kinase-like_dom"/>
</dbReference>
<dbReference type="AlphaFoldDB" id="A0A1E5IPH2"/>
<dbReference type="SUPFAM" id="SSF47831">
    <property type="entry name" value="Enzyme I of the PEP:sugar phosphotransferase system HPr-binding (sub)domain"/>
    <property type="match status" value="1"/>
</dbReference>
<feature type="domain" description="Phosphotransferase system enzyme I N-terminal" evidence="22">
    <location>
        <begin position="4"/>
        <end position="125"/>
    </location>
</feature>
<evidence type="ECO:0000256" key="6">
    <source>
        <dbReference type="ARBA" id="ARBA00016544"/>
    </source>
</evidence>
<evidence type="ECO:0000256" key="19">
    <source>
        <dbReference type="PIRSR" id="PIRSR000732-3"/>
    </source>
</evidence>
<protein>
    <recommendedName>
        <fullName evidence="6 16">Phosphoenolpyruvate-protein phosphotransferase</fullName>
        <ecNumber evidence="5 16">2.7.3.9</ecNumber>
    </recommendedName>
    <alternativeName>
        <fullName evidence="15 16">Phosphotransferase system, enzyme I</fullName>
    </alternativeName>
</protein>
<keyword evidence="13 16" id="KW-0418">Kinase</keyword>
<evidence type="ECO:0000256" key="2">
    <source>
        <dbReference type="ARBA" id="ARBA00001946"/>
    </source>
</evidence>
<comment type="function">
    <text evidence="16">General (non sugar-specific) component of the phosphoenolpyruvate-dependent sugar phosphotransferase system (sugar PTS). This major carbohydrate active-transport system catalyzes the phosphorylation of incoming sugar substrates concomitantly with their translocation across the cell membrane. Enzyme I transfers the phosphoryl group from phosphoenolpyruvate (PEP) to the phosphoryl carrier protein (HPr).</text>
</comment>
<keyword evidence="23" id="KW-0670">Pyruvate</keyword>
<evidence type="ECO:0000256" key="7">
    <source>
        <dbReference type="ARBA" id="ARBA00022448"/>
    </source>
</evidence>
<dbReference type="InterPro" id="IPR036637">
    <property type="entry name" value="Phosphohistidine_dom_sf"/>
</dbReference>
<evidence type="ECO:0000256" key="5">
    <source>
        <dbReference type="ARBA" id="ARBA00012232"/>
    </source>
</evidence>
<evidence type="ECO:0000256" key="12">
    <source>
        <dbReference type="ARBA" id="ARBA00022723"/>
    </source>
</evidence>
<dbReference type="GO" id="GO:0008965">
    <property type="term" value="F:phosphoenolpyruvate-protein phosphotransferase activity"/>
    <property type="evidence" value="ECO:0007669"/>
    <property type="project" value="UniProtKB-EC"/>
</dbReference>
<dbReference type="RefSeq" id="WP_069672174.1">
    <property type="nucleotide sequence ID" value="NZ_MCBT01000048.1"/>
</dbReference>
<sequence>MIIKGIAVSSGIAFGQAKVLKPSHAKLDYHLIPHAQLHQEQQRLTAALDALIKQIVLSAEHLDKASEHHQLIDADLMFLEDEELQLELNQTIANQQFSAALAVEHTFAKQAQILKDMDSPYLACRADDVICLGQRLISTILNGHCTSHSQLPENCILFTKDITPAEFAILPLERINAIVLQTGGVTSHTAILARSAEIPTLMNCNVEFDELVDGAQVAVDAIGGALYLSPTSADHQHLSQLKQQALIRKAGLTKFRDQVTQTADGHSVALLANVGCISEINHLADVGAEGVGLFRTEFMFMHSAELPDEQTQYQRYCDAVQLLDGKPLTIRTMDLGADKEVPALTMAHEENPALGIRGVRYTLTHTLLFNAQLKAILRAANHGPIRLMFPMVNQVEELEAVFELIEECKQQLVEDERGFGELSLGIVVETPAAVFNLPSMVPMLDFISIGTNDLTQYTMAADRANPQLVEQFPVLSPVILKLIAQCIEAAKTANVTVSMCGELASNPAATALLIGLGIDELSVSLSALLEVKQELSHWRYPQCVNIAQQALVTSRIEELNVLLTHCRLS</sequence>
<dbReference type="InterPro" id="IPR006318">
    <property type="entry name" value="PTS_EI-like"/>
</dbReference>
<dbReference type="Gene3D" id="3.20.20.60">
    <property type="entry name" value="Phosphoenolpyruvate-binding domains"/>
    <property type="match status" value="1"/>
</dbReference>
<name>A0A1E5IPH2_SHECO</name>
<evidence type="ECO:0000259" key="22">
    <source>
        <dbReference type="Pfam" id="PF05524"/>
    </source>
</evidence>
<evidence type="ECO:0000256" key="3">
    <source>
        <dbReference type="ARBA" id="ARBA00004496"/>
    </source>
</evidence>
<evidence type="ECO:0000256" key="17">
    <source>
        <dbReference type="PIRSR" id="PIRSR000732-1"/>
    </source>
</evidence>
<dbReference type="InterPro" id="IPR050499">
    <property type="entry name" value="PEP-utilizing_PTS_enzyme"/>
</dbReference>
<comment type="similarity">
    <text evidence="4 16">Belongs to the PEP-utilizing enzyme family.</text>
</comment>
<evidence type="ECO:0000256" key="15">
    <source>
        <dbReference type="ARBA" id="ARBA00033235"/>
    </source>
</evidence>
<feature type="binding site" evidence="19">
    <location>
        <position position="453"/>
    </location>
    <ligand>
        <name>Mg(2+)</name>
        <dbReference type="ChEBI" id="CHEBI:18420"/>
    </ligand>
</feature>
<dbReference type="STRING" id="23.BEL05_05235"/>
<dbReference type="PANTHER" id="PTHR46244:SF6">
    <property type="entry name" value="PHOSPHOENOLPYRUVATE-PROTEIN PHOSPHOTRANSFERASE"/>
    <property type="match status" value="1"/>
</dbReference>
<evidence type="ECO:0000256" key="18">
    <source>
        <dbReference type="PIRSR" id="PIRSR000732-2"/>
    </source>
</evidence>
<comment type="subcellular location">
    <subcellularLocation>
        <location evidence="3 16">Cytoplasm</location>
    </subcellularLocation>
</comment>
<dbReference type="Gene3D" id="1.10.274.10">
    <property type="entry name" value="PtsI, HPr-binding domain"/>
    <property type="match status" value="1"/>
</dbReference>
<feature type="active site" description="Tele-phosphohistidine intermediate" evidence="17">
    <location>
        <position position="188"/>
    </location>
</feature>
<dbReference type="InterPro" id="IPR008731">
    <property type="entry name" value="PTS_EIN"/>
</dbReference>
<dbReference type="InterPro" id="IPR024692">
    <property type="entry name" value="PTS_EI"/>
</dbReference>
<evidence type="ECO:0000256" key="1">
    <source>
        <dbReference type="ARBA" id="ARBA00000683"/>
    </source>
</evidence>
<feature type="binding site" evidence="19">
    <location>
        <position position="429"/>
    </location>
    <ligand>
        <name>Mg(2+)</name>
        <dbReference type="ChEBI" id="CHEBI:18420"/>
    </ligand>
</feature>
<dbReference type="SUPFAM" id="SSF51621">
    <property type="entry name" value="Phosphoenolpyruvate/pyruvate domain"/>
    <property type="match status" value="1"/>
</dbReference>
<keyword evidence="14 16" id="KW-0460">Magnesium</keyword>
<evidence type="ECO:0000259" key="20">
    <source>
        <dbReference type="Pfam" id="PF00391"/>
    </source>
</evidence>
<evidence type="ECO:0000256" key="4">
    <source>
        <dbReference type="ARBA" id="ARBA00007837"/>
    </source>
</evidence>
<dbReference type="Gene3D" id="3.50.30.10">
    <property type="entry name" value="Phosphohistidine domain"/>
    <property type="match status" value="1"/>
</dbReference>
<dbReference type="PRINTS" id="PR01736">
    <property type="entry name" value="PHPHTRNFRASE"/>
</dbReference>
<keyword evidence="12 16" id="KW-0479">Metal-binding</keyword>
<feature type="binding site" evidence="18">
    <location>
        <position position="295"/>
    </location>
    <ligand>
        <name>phosphoenolpyruvate</name>
        <dbReference type="ChEBI" id="CHEBI:58702"/>
    </ligand>
</feature>
<dbReference type="Pfam" id="PF00391">
    <property type="entry name" value="PEP-utilizers"/>
    <property type="match status" value="1"/>
</dbReference>
<evidence type="ECO:0000313" key="24">
    <source>
        <dbReference type="Proteomes" id="UP000095230"/>
    </source>
</evidence>
<feature type="domain" description="PEP-utilising enzyme mobile" evidence="20">
    <location>
        <begin position="151"/>
        <end position="222"/>
    </location>
</feature>